<evidence type="ECO:0000313" key="2">
    <source>
        <dbReference type="Proteomes" id="UP001629235"/>
    </source>
</evidence>
<keyword evidence="1" id="KW-0418">Kinase</keyword>
<protein>
    <submittedName>
        <fullName evidence="1">Four-carbon acid sugar kinase family protein</fullName>
    </submittedName>
</protein>
<dbReference type="Proteomes" id="UP001629235">
    <property type="component" value="Unassembled WGS sequence"/>
</dbReference>
<evidence type="ECO:0000313" key="1">
    <source>
        <dbReference type="EMBL" id="MFM0107637.1"/>
    </source>
</evidence>
<sequence length="463" mass="49527">MHETSIPQRPHGAPIAFYGDDFTGAAGNLLEFHRRGLRGILFVETPSLERFKEATAHLDVAGVAGIARSLPPHAMAAEIEPAFQLFKGAGARVIQYKICATFDSSPEQGSFGAVLELARQCFGMQNVPIVAAHPDFGRYTAFGHHFATFRGEVFRLDRHPSMAAHPATPMHEADLRVHLARQTALPIGGCDFPTLRRASVDRIVALIDQHEADPAKATAATLFDAIEPDDLRKIAHAVWHASARRPVFTLASHGLAAGLAAHLGDRHVEAGNGESQGPVSSIVVLSGSCTPHTAAQIAHAKSQGWLVLRLSLAELAMHGENELADSLARQVCNALEREQSVVIYTASGLDDASIATGTQVCEQMGAESSAIIGGLYGAVLRRVSAARHLPRFVVAGGDTSSQTMRRLGIDALSVDAINPASQDAFMRIHAADPMLNGAQVLLKAGQNGDDNHFVLAREGRHWR</sequence>
<proteinExistence type="predicted"/>
<organism evidence="1 2">
    <name type="scientific">Paraburkholderia rhynchosiae</name>
    <dbReference type="NCBI Taxonomy" id="487049"/>
    <lineage>
        <taxon>Bacteria</taxon>
        <taxon>Pseudomonadati</taxon>
        <taxon>Pseudomonadota</taxon>
        <taxon>Betaproteobacteria</taxon>
        <taxon>Burkholderiales</taxon>
        <taxon>Burkholderiaceae</taxon>
        <taxon>Paraburkholderia</taxon>
    </lineage>
</organism>
<name>A0ACC7NJ92_9BURK</name>
<comment type="caution">
    <text evidence="1">The sequence shown here is derived from an EMBL/GenBank/DDBJ whole genome shotgun (WGS) entry which is preliminary data.</text>
</comment>
<reference evidence="1 2" key="1">
    <citation type="journal article" date="2024" name="Chem. Sci.">
        <title>Discovery of megapolipeptins by genome mining of a Burkholderiales bacteria collection.</title>
        <authorList>
            <person name="Paulo B.S."/>
            <person name="Recchia M.J.J."/>
            <person name="Lee S."/>
            <person name="Fergusson C.H."/>
            <person name="Romanowski S.B."/>
            <person name="Hernandez A."/>
            <person name="Krull N."/>
            <person name="Liu D.Y."/>
            <person name="Cavanagh H."/>
            <person name="Bos A."/>
            <person name="Gray C.A."/>
            <person name="Murphy B.T."/>
            <person name="Linington R.G."/>
            <person name="Eustaquio A.S."/>
        </authorList>
    </citation>
    <scope>NUCLEOTIDE SEQUENCE [LARGE SCALE GENOMIC DNA]</scope>
    <source>
        <strain evidence="1 2">RL18-126-BIB-B</strain>
    </source>
</reference>
<gene>
    <name evidence="1" type="ORF">PQR01_30295</name>
</gene>
<accession>A0ACC7NJ92</accession>
<keyword evidence="1" id="KW-0808">Transferase</keyword>
<keyword evidence="2" id="KW-1185">Reference proteome</keyword>
<dbReference type="EMBL" id="JAQQDW010000086">
    <property type="protein sequence ID" value="MFM0107637.1"/>
    <property type="molecule type" value="Genomic_DNA"/>
</dbReference>